<evidence type="ECO:0000256" key="1">
    <source>
        <dbReference type="SAM" id="Phobius"/>
    </source>
</evidence>
<evidence type="ECO:0008006" key="3">
    <source>
        <dbReference type="Google" id="ProtNLM"/>
    </source>
</evidence>
<proteinExistence type="predicted"/>
<reference evidence="2" key="1">
    <citation type="submission" date="2018-06" db="EMBL/GenBank/DDBJ databases">
        <authorList>
            <person name="Zhirakovskaya E."/>
        </authorList>
    </citation>
    <scope>NUCLEOTIDE SEQUENCE</scope>
</reference>
<dbReference type="EMBL" id="UOGH01000152">
    <property type="protein sequence ID" value="VAX30107.1"/>
    <property type="molecule type" value="Genomic_DNA"/>
</dbReference>
<keyword evidence="1" id="KW-1133">Transmembrane helix</keyword>
<gene>
    <name evidence="2" type="ORF">MNBD_NITROSPIRAE02-469</name>
</gene>
<accession>A0A3B1DN09</accession>
<feature type="transmembrane region" description="Helical" evidence="1">
    <location>
        <begin position="21"/>
        <end position="43"/>
    </location>
</feature>
<dbReference type="Pfam" id="PF09719">
    <property type="entry name" value="C_GCAxxG_C_C"/>
    <property type="match status" value="1"/>
</dbReference>
<name>A0A3B1DN09_9ZZZZ</name>
<keyword evidence="1" id="KW-0812">Transmembrane</keyword>
<keyword evidence="1" id="KW-0472">Membrane</keyword>
<dbReference type="InterPro" id="IPR036280">
    <property type="entry name" value="Multihaem_cyt_sf"/>
</dbReference>
<dbReference type="InterPro" id="IPR010181">
    <property type="entry name" value="CGCAxxGCC_motif"/>
</dbReference>
<dbReference type="AlphaFoldDB" id="A0A3B1DN09"/>
<protein>
    <recommendedName>
        <fullName evidence="3">Split-Soret cytochrome c</fullName>
    </recommendedName>
</protein>
<evidence type="ECO:0000313" key="2">
    <source>
        <dbReference type="EMBL" id="VAX30107.1"/>
    </source>
</evidence>
<dbReference type="SUPFAM" id="SSF48695">
    <property type="entry name" value="Multiheme cytochromes"/>
    <property type="match status" value="1"/>
</dbReference>
<organism evidence="2">
    <name type="scientific">hydrothermal vent metagenome</name>
    <dbReference type="NCBI Taxonomy" id="652676"/>
    <lineage>
        <taxon>unclassified sequences</taxon>
        <taxon>metagenomes</taxon>
        <taxon>ecological metagenomes</taxon>
    </lineage>
</organism>
<sequence length="249" mass="27441">MVEKIVEKIMQEETKVSRRGLLIGAGKVAAGAAIITAGGLTLVSETEARETKYPWPYKKLDPEKVARIAYENWYKDYCCYATASAILIPLQEAVGEPYTSFPIISTRWGHGGAVGWGTLCGTLTGIGIATGLVAGKDGEKILNDVIYWYTQTQLPIYTPKSPKTKIKNVSKSDSPLCHISVGRWMKKEGVQFFTPQRKERCARLSADVAVYTVELLNAWADGKYVPVHGSQAKTHNRPAQNNCMDCHSK</sequence>